<dbReference type="PANTHER" id="PTHR10621:SF0">
    <property type="entry name" value="UV EXCISION REPAIR PROTEIN RAD23"/>
    <property type="match status" value="1"/>
</dbReference>
<dbReference type="GO" id="GO:0043130">
    <property type="term" value="F:ubiquitin binding"/>
    <property type="evidence" value="ECO:0007669"/>
    <property type="project" value="TreeGrafter"/>
</dbReference>
<dbReference type="Pfam" id="PF00240">
    <property type="entry name" value="ubiquitin"/>
    <property type="match status" value="1"/>
</dbReference>
<dbReference type="Proteomes" id="UP001201020">
    <property type="component" value="Chromosome"/>
</dbReference>
<dbReference type="InterPro" id="IPR029071">
    <property type="entry name" value="Ubiquitin-like_domsf"/>
</dbReference>
<dbReference type="InterPro" id="IPR019956">
    <property type="entry name" value="Ubiquitin_dom"/>
</dbReference>
<organism evidence="2">
    <name type="scientific">Candidatus Heimdallarchaeum aukensis</name>
    <dbReference type="NCBI Taxonomy" id="2876573"/>
    <lineage>
        <taxon>Archaea</taxon>
        <taxon>Promethearchaeati</taxon>
        <taxon>Candidatus Heimdallarchaeota</taxon>
        <taxon>Candidatus Heimdallarchaeia (ex Rinke et al. 2021) (nom. nud.)</taxon>
        <taxon>Candidatus Heimdallarchaeales</taxon>
        <taxon>Candidatus Heimdallarchaeaceae</taxon>
        <taxon>Candidatus Heimdallarchaeum</taxon>
    </lineage>
</organism>
<dbReference type="GO" id="GO:0005829">
    <property type="term" value="C:cytosol"/>
    <property type="evidence" value="ECO:0007669"/>
    <property type="project" value="TreeGrafter"/>
</dbReference>
<dbReference type="Gene3D" id="3.10.20.90">
    <property type="entry name" value="Phosphatidylinositol 3-kinase Catalytic Subunit, Chain A, domain 1"/>
    <property type="match status" value="1"/>
</dbReference>
<evidence type="ECO:0000313" key="2">
    <source>
        <dbReference type="EMBL" id="UJG39576.1"/>
    </source>
</evidence>
<dbReference type="CDD" id="cd17039">
    <property type="entry name" value="Ubl_ubiquitin_like"/>
    <property type="match status" value="1"/>
</dbReference>
<dbReference type="InterPro" id="IPR000626">
    <property type="entry name" value="Ubiquitin-like_dom"/>
</dbReference>
<dbReference type="GO" id="GO:0043161">
    <property type="term" value="P:proteasome-mediated ubiquitin-dependent protein catabolic process"/>
    <property type="evidence" value="ECO:0007669"/>
    <property type="project" value="TreeGrafter"/>
</dbReference>
<dbReference type="AlphaFoldDB" id="A0A9Y1BIM2"/>
<evidence type="ECO:0000259" key="1">
    <source>
        <dbReference type="SMART" id="SM00213"/>
    </source>
</evidence>
<accession>A0A9Y1BIM2</accession>
<protein>
    <submittedName>
        <fullName evidence="2">Ubiquitin family protein</fullName>
    </submittedName>
</protein>
<dbReference type="GO" id="GO:0070628">
    <property type="term" value="F:proteasome binding"/>
    <property type="evidence" value="ECO:0007669"/>
    <property type="project" value="TreeGrafter"/>
</dbReference>
<dbReference type="PRINTS" id="PR00348">
    <property type="entry name" value="UBIQUITIN"/>
</dbReference>
<name>A0A9Y1BIM2_9ARCH</name>
<sequence length="78" mass="8434">MKLSIVTAIGGGLLELDVDSHQTIAQLKREVSRIKKIPANTVILVHHGQQLDDGETIKSCGLQEGDKLYLIARTKGGL</sequence>
<dbReference type="SMART" id="SM00213">
    <property type="entry name" value="UBQ"/>
    <property type="match status" value="1"/>
</dbReference>
<dbReference type="GO" id="GO:0031593">
    <property type="term" value="F:polyubiquitin modification-dependent protein binding"/>
    <property type="evidence" value="ECO:0007669"/>
    <property type="project" value="TreeGrafter"/>
</dbReference>
<dbReference type="PANTHER" id="PTHR10621">
    <property type="entry name" value="UV EXCISION REPAIR PROTEIN RAD23"/>
    <property type="match status" value="1"/>
</dbReference>
<reference evidence="2" key="1">
    <citation type="journal article" date="2022" name="Nat. Microbiol.">
        <title>Unique mobile elements and scalable gene flow at the prokaryote-eukaryote boundary revealed by circularized Asgard archaea genomes.</title>
        <authorList>
            <person name="Wu F."/>
            <person name="Speth D.R."/>
            <person name="Philosof A."/>
            <person name="Cremiere A."/>
            <person name="Narayanan A."/>
            <person name="Barco R.A."/>
            <person name="Connon S.A."/>
            <person name="Amend J.P."/>
            <person name="Antoshechkin I.A."/>
            <person name="Orphan V.J."/>
        </authorList>
    </citation>
    <scope>NUCLEOTIDE SEQUENCE</scope>
    <source>
        <strain evidence="2">PM71</strain>
    </source>
</reference>
<dbReference type="EMBL" id="CP084166">
    <property type="protein sequence ID" value="UJG39576.1"/>
    <property type="molecule type" value="Genomic_DNA"/>
</dbReference>
<dbReference type="SUPFAM" id="SSF54236">
    <property type="entry name" value="Ubiquitin-like"/>
    <property type="match status" value="1"/>
</dbReference>
<feature type="domain" description="Ubiquitin-like" evidence="1">
    <location>
        <begin position="1"/>
        <end position="73"/>
    </location>
</feature>
<gene>
    <name evidence="2" type="ORF">K9W45_06820</name>
</gene>
<proteinExistence type="predicted"/>